<dbReference type="Proteomes" id="UP001216390">
    <property type="component" value="Chromosome"/>
</dbReference>
<feature type="transmembrane region" description="Helical" evidence="2">
    <location>
        <begin position="393"/>
        <end position="412"/>
    </location>
</feature>
<protein>
    <submittedName>
        <fullName evidence="3">Uncharacterized protein</fullName>
    </submittedName>
</protein>
<keyword evidence="2" id="KW-1133">Transmembrane helix</keyword>
<reference evidence="3" key="1">
    <citation type="submission" date="2023-01" db="EMBL/GenBank/DDBJ databases">
        <title>The diversity of Class Acidimicrobiia in South China Sea sediment environments and the proposal of Iamia marina sp. nov., a novel species of the genus Iamia.</title>
        <authorList>
            <person name="He Y."/>
            <person name="Tian X."/>
        </authorList>
    </citation>
    <scope>NUCLEOTIDE SEQUENCE</scope>
    <source>
        <strain evidence="3">DSM 19957</strain>
    </source>
</reference>
<dbReference type="AlphaFoldDB" id="A0AAF0BRD9"/>
<dbReference type="KEGG" id="ima:PO878_18550"/>
<accession>A0AAF0BRD9</accession>
<name>A0AAF0BRD9_9ACTN</name>
<keyword evidence="2" id="KW-0472">Membrane</keyword>
<feature type="compositionally biased region" description="Polar residues" evidence="1">
    <location>
        <begin position="82"/>
        <end position="95"/>
    </location>
</feature>
<gene>
    <name evidence="3" type="ORF">PO878_18550</name>
</gene>
<sequence length="420" mass="40582">MRAIPRALTATALGVALVLGGGPGGAQEAEGPVVPRAEAEATALRVSLFGNELVVSSAASSADAVPSATADGTGAFLGTQGFGQTSAQAGPTTPTAGGDEPVCSPLSLPADVPLPVDAVTACSTARADAGADAATGTASGLAADISVLSTADSPVPVEEVTDTVVTPLLALLGGQAPLPEQLTGLTALLQQALEGDVTVLALEAGATTSTSTAATGSSSATSAAEGLVVTVLDRSVLGPVLTITVGRSEATATYEDGTLAADHVTAPVSFQLGADVAAVLGAPTTPIPVPEGQTVDLPLPAPLTSRITVAGGQDEVGETTARSTSSNIRLDLGTGLPGGGVVVAVADAAAAVEGPPAVVEETPPAAPPAAEPPPAPAPTPERNALPRTGGDGGWVPVTALLLLGAGVVVVGLRRTRRADA</sequence>
<evidence type="ECO:0000313" key="3">
    <source>
        <dbReference type="EMBL" id="WCO66501.1"/>
    </source>
</evidence>
<keyword evidence="2" id="KW-0812">Transmembrane</keyword>
<dbReference type="RefSeq" id="WP_272736024.1">
    <property type="nucleotide sequence ID" value="NZ_CP116942.1"/>
</dbReference>
<dbReference type="EMBL" id="CP116942">
    <property type="protein sequence ID" value="WCO66501.1"/>
    <property type="molecule type" value="Genomic_DNA"/>
</dbReference>
<keyword evidence="4" id="KW-1185">Reference proteome</keyword>
<evidence type="ECO:0000256" key="2">
    <source>
        <dbReference type="SAM" id="Phobius"/>
    </source>
</evidence>
<feature type="compositionally biased region" description="Pro residues" evidence="1">
    <location>
        <begin position="364"/>
        <end position="379"/>
    </location>
</feature>
<evidence type="ECO:0000313" key="4">
    <source>
        <dbReference type="Proteomes" id="UP001216390"/>
    </source>
</evidence>
<organism evidence="3 4">
    <name type="scientific">Iamia majanohamensis</name>
    <dbReference type="NCBI Taxonomy" id="467976"/>
    <lineage>
        <taxon>Bacteria</taxon>
        <taxon>Bacillati</taxon>
        <taxon>Actinomycetota</taxon>
        <taxon>Acidimicrobiia</taxon>
        <taxon>Acidimicrobiales</taxon>
        <taxon>Iamiaceae</taxon>
        <taxon>Iamia</taxon>
    </lineage>
</organism>
<proteinExistence type="predicted"/>
<feature type="region of interest" description="Disordered" evidence="1">
    <location>
        <begin position="355"/>
        <end position="390"/>
    </location>
</feature>
<feature type="region of interest" description="Disordered" evidence="1">
    <location>
        <begin position="79"/>
        <end position="100"/>
    </location>
</feature>
<evidence type="ECO:0000256" key="1">
    <source>
        <dbReference type="SAM" id="MobiDB-lite"/>
    </source>
</evidence>